<feature type="domain" description="HTH cro/C1-type" evidence="2">
    <location>
        <begin position="7"/>
        <end position="61"/>
    </location>
</feature>
<dbReference type="InterPro" id="IPR052345">
    <property type="entry name" value="Rad_response_metalloprotease"/>
</dbReference>
<dbReference type="Gene3D" id="1.10.10.2910">
    <property type="match status" value="1"/>
</dbReference>
<dbReference type="PANTHER" id="PTHR43236">
    <property type="entry name" value="ANTITOXIN HIGA1"/>
    <property type="match status" value="1"/>
</dbReference>
<dbReference type="SMART" id="SM00530">
    <property type="entry name" value="HTH_XRE"/>
    <property type="match status" value="1"/>
</dbReference>
<evidence type="ECO:0000256" key="1">
    <source>
        <dbReference type="ARBA" id="ARBA00007227"/>
    </source>
</evidence>
<reference evidence="4" key="1">
    <citation type="journal article" date="2019" name="Int. J. Syst. Evol. Microbiol.">
        <title>The Global Catalogue of Microorganisms (GCM) 10K type strain sequencing project: providing services to taxonomists for standard genome sequencing and annotation.</title>
        <authorList>
            <consortium name="The Broad Institute Genomics Platform"/>
            <consortium name="The Broad Institute Genome Sequencing Center for Infectious Disease"/>
            <person name="Wu L."/>
            <person name="Ma J."/>
        </authorList>
    </citation>
    <scope>NUCLEOTIDE SEQUENCE [LARGE SCALE GENOMIC DNA]</scope>
    <source>
        <strain evidence="4">CGMCC 1.15353</strain>
    </source>
</reference>
<dbReference type="Pfam" id="PF06114">
    <property type="entry name" value="Peptidase_M78"/>
    <property type="match status" value="1"/>
</dbReference>
<sequence length="391" mass="45993">MFVGQQLVNLRSMNEMSRAELAQKLGITEQAIWQYEKGYTSPKMEIILNLSNIFDVKSKYFYQENNAFNIVNEKHIAYRSIEKNNMQKVNAEKSYLEQIELLLVYIEKTIKHPPNKLLSLRNNSQRIMGEHFNKDNFNKEKIIEELASNARVTLGLNSTYNNNLIFHIEKNGAFVLEKPMDVNTDGYSTWTIHDRPYIVLNSNHKTAVRRNFDLAHELGHLVMHYNEDFQAIDKNSYNKMEKEAHLFAASFLLPKDEFLNDIQFISKVSNPKSYIDLKRKWNVSIAAMGKRVYSLNQMSYQQYRHFNALLRRYGFVKHEPLDNEIDVIKPGKIRSLMTHVLEKKVITPYDLSNKFNLNLSKISSLLDLEPNFFNQYLTPQKEYNFIEIKKV</sequence>
<comment type="similarity">
    <text evidence="1">Belongs to the short-chain fatty acyl-CoA assimilation regulator (ScfR) family.</text>
</comment>
<dbReference type="EMBL" id="BMIN01000002">
    <property type="protein sequence ID" value="GGD02283.1"/>
    <property type="molecule type" value="Genomic_DNA"/>
</dbReference>
<name>A0ABQ1PRN8_9BACI</name>
<dbReference type="RefSeq" id="WP_188650966.1">
    <property type="nucleotide sequence ID" value="NZ_BMIN01000002.1"/>
</dbReference>
<evidence type="ECO:0000313" key="4">
    <source>
        <dbReference type="Proteomes" id="UP000642571"/>
    </source>
</evidence>
<gene>
    <name evidence="3" type="ORF">GCM10011389_07140</name>
</gene>
<dbReference type="CDD" id="cd00093">
    <property type="entry name" value="HTH_XRE"/>
    <property type="match status" value="1"/>
</dbReference>
<comment type="caution">
    <text evidence="3">The sequence shown here is derived from an EMBL/GenBank/DDBJ whole genome shotgun (WGS) entry which is preliminary data.</text>
</comment>
<dbReference type="PROSITE" id="PS50943">
    <property type="entry name" value="HTH_CROC1"/>
    <property type="match status" value="1"/>
</dbReference>
<dbReference type="Gene3D" id="1.10.260.40">
    <property type="entry name" value="lambda repressor-like DNA-binding domains"/>
    <property type="match status" value="1"/>
</dbReference>
<dbReference type="InterPro" id="IPR010359">
    <property type="entry name" value="IrrE_HExxH"/>
</dbReference>
<dbReference type="SUPFAM" id="SSF47413">
    <property type="entry name" value="lambda repressor-like DNA-binding domains"/>
    <property type="match status" value="1"/>
</dbReference>
<dbReference type="InterPro" id="IPR010982">
    <property type="entry name" value="Lambda_DNA-bd_dom_sf"/>
</dbReference>
<protein>
    <submittedName>
        <fullName evidence="3">Transcriptional regulator</fullName>
    </submittedName>
</protein>
<organism evidence="3 4">
    <name type="scientific">Pontibacillus salipaludis</name>
    <dbReference type="NCBI Taxonomy" id="1697394"/>
    <lineage>
        <taxon>Bacteria</taxon>
        <taxon>Bacillati</taxon>
        <taxon>Bacillota</taxon>
        <taxon>Bacilli</taxon>
        <taxon>Bacillales</taxon>
        <taxon>Bacillaceae</taxon>
        <taxon>Pontibacillus</taxon>
    </lineage>
</organism>
<accession>A0ABQ1PRN8</accession>
<evidence type="ECO:0000259" key="2">
    <source>
        <dbReference type="PROSITE" id="PS50943"/>
    </source>
</evidence>
<evidence type="ECO:0000313" key="3">
    <source>
        <dbReference type="EMBL" id="GGD02283.1"/>
    </source>
</evidence>
<dbReference type="Proteomes" id="UP000642571">
    <property type="component" value="Unassembled WGS sequence"/>
</dbReference>
<proteinExistence type="inferred from homology"/>
<dbReference type="PANTHER" id="PTHR43236:SF1">
    <property type="entry name" value="BLL7220 PROTEIN"/>
    <property type="match status" value="1"/>
</dbReference>
<keyword evidence="4" id="KW-1185">Reference proteome</keyword>
<dbReference type="InterPro" id="IPR001387">
    <property type="entry name" value="Cro/C1-type_HTH"/>
</dbReference>
<dbReference type="Pfam" id="PF01381">
    <property type="entry name" value="HTH_3"/>
    <property type="match status" value="1"/>
</dbReference>